<dbReference type="EMBL" id="GISG01245849">
    <property type="protein sequence ID" value="MBA4670015.1"/>
    <property type="molecule type" value="Transcribed_RNA"/>
</dbReference>
<proteinExistence type="predicted"/>
<organism evidence="1">
    <name type="scientific">Opuntia streptacantha</name>
    <name type="common">Prickly pear cactus</name>
    <name type="synonym">Opuntia cardona</name>
    <dbReference type="NCBI Taxonomy" id="393608"/>
    <lineage>
        <taxon>Eukaryota</taxon>
        <taxon>Viridiplantae</taxon>
        <taxon>Streptophyta</taxon>
        <taxon>Embryophyta</taxon>
        <taxon>Tracheophyta</taxon>
        <taxon>Spermatophyta</taxon>
        <taxon>Magnoliopsida</taxon>
        <taxon>eudicotyledons</taxon>
        <taxon>Gunneridae</taxon>
        <taxon>Pentapetalae</taxon>
        <taxon>Caryophyllales</taxon>
        <taxon>Cactineae</taxon>
        <taxon>Cactaceae</taxon>
        <taxon>Opuntioideae</taxon>
        <taxon>Opuntia</taxon>
    </lineage>
</organism>
<accession>A0A7C9ANF7</accession>
<protein>
    <submittedName>
        <fullName evidence="1">Uncharacterized protein</fullName>
    </submittedName>
</protein>
<sequence length="118" mass="12926">MLSGQHETKFMLRPTAPTNSAPLSENIFDLSHCPGSVLLEVYIIPALLLQSSTTTLSGRRARTTRSTWRAEARSIWVVPSNQISSGSTNPARHLGTGPNCSFWIRIKQPMSTKSRSSG</sequence>
<reference evidence="1" key="1">
    <citation type="journal article" date="2013" name="J. Plant Res.">
        <title>Effect of fungi and light on seed germination of three Opuntia species from semiarid lands of central Mexico.</title>
        <authorList>
            <person name="Delgado-Sanchez P."/>
            <person name="Jimenez-Bremont J.F."/>
            <person name="Guerrero-Gonzalez Mde L."/>
            <person name="Flores J."/>
        </authorList>
    </citation>
    <scope>NUCLEOTIDE SEQUENCE</scope>
    <source>
        <tissue evidence="1">Cladode</tissue>
    </source>
</reference>
<dbReference type="AlphaFoldDB" id="A0A7C9ANF7"/>
<reference evidence="1" key="2">
    <citation type="submission" date="2020-07" db="EMBL/GenBank/DDBJ databases">
        <authorList>
            <person name="Vera ALvarez R."/>
            <person name="Arias-Moreno D.M."/>
            <person name="Jimenez-Jacinto V."/>
            <person name="Jimenez-Bremont J.F."/>
            <person name="Swaminathan K."/>
            <person name="Moose S.P."/>
            <person name="Guerrero-Gonzalez M.L."/>
            <person name="Marino-Ramirez L."/>
            <person name="Landsman D."/>
            <person name="Rodriguez-Kessler M."/>
            <person name="Delgado-Sanchez P."/>
        </authorList>
    </citation>
    <scope>NUCLEOTIDE SEQUENCE</scope>
    <source>
        <tissue evidence="1">Cladode</tissue>
    </source>
</reference>
<name>A0A7C9ANF7_OPUST</name>
<evidence type="ECO:0000313" key="1">
    <source>
        <dbReference type="EMBL" id="MBA4670015.1"/>
    </source>
</evidence>